<dbReference type="PANTHER" id="PTHR13932:SF1">
    <property type="entry name" value="OXYGEN-INDEPENDENT COPROPORPHYRINOGEN-III OXIDASE-LIKE PROTEIN HEMZ"/>
    <property type="match status" value="1"/>
</dbReference>
<dbReference type="SFLD" id="SFLDG01082">
    <property type="entry name" value="B12-binding_domain_containing"/>
    <property type="match status" value="1"/>
</dbReference>
<keyword evidence="2" id="KW-0560">Oxidoreductase</keyword>
<dbReference type="PROSITE" id="PS51918">
    <property type="entry name" value="RADICAL_SAM"/>
    <property type="match status" value="1"/>
</dbReference>
<feature type="domain" description="Radical SAM core" evidence="1">
    <location>
        <begin position="141"/>
        <end position="376"/>
    </location>
</feature>
<dbReference type="OrthoDB" id="9808022at2"/>
<evidence type="ECO:0000259" key="1">
    <source>
        <dbReference type="PROSITE" id="PS51918"/>
    </source>
</evidence>
<dbReference type="PANTHER" id="PTHR13932">
    <property type="entry name" value="COPROPORPHYRINIGEN III OXIDASE"/>
    <property type="match status" value="1"/>
</dbReference>
<dbReference type="GO" id="GO:0006779">
    <property type="term" value="P:porphyrin-containing compound biosynthetic process"/>
    <property type="evidence" value="ECO:0007669"/>
    <property type="project" value="TreeGrafter"/>
</dbReference>
<dbReference type="GO" id="GO:0051539">
    <property type="term" value="F:4 iron, 4 sulfur cluster binding"/>
    <property type="evidence" value="ECO:0007669"/>
    <property type="project" value="TreeGrafter"/>
</dbReference>
<gene>
    <name evidence="2" type="primary">hemZ</name>
    <name evidence="2" type="ORF">GND95_07165</name>
</gene>
<dbReference type="GO" id="GO:0005737">
    <property type="term" value="C:cytoplasm"/>
    <property type="evidence" value="ECO:0007669"/>
    <property type="project" value="TreeGrafter"/>
</dbReference>
<dbReference type="SFLD" id="SFLDF00310">
    <property type="entry name" value="oxygen-independent_coproporphy"/>
    <property type="match status" value="1"/>
</dbReference>
<dbReference type="EMBL" id="WSLF01000005">
    <property type="protein sequence ID" value="KAE9634444.1"/>
    <property type="molecule type" value="Genomic_DNA"/>
</dbReference>
<dbReference type="InterPro" id="IPR023404">
    <property type="entry name" value="rSAM_horseshoe"/>
</dbReference>
<dbReference type="SFLD" id="SFLDG01065">
    <property type="entry name" value="anaerobic_coproporphyrinogen-I"/>
    <property type="match status" value="1"/>
</dbReference>
<accession>A0A7C8LJF7</accession>
<dbReference type="GO" id="GO:0051989">
    <property type="term" value="F:coproporphyrinogen dehydrogenase activity"/>
    <property type="evidence" value="ECO:0007669"/>
    <property type="project" value="UniProtKB-EC"/>
</dbReference>
<dbReference type="InterPro" id="IPR034505">
    <property type="entry name" value="Coproporphyrinogen-III_oxidase"/>
</dbReference>
<keyword evidence="3" id="KW-1185">Reference proteome</keyword>
<dbReference type="Gene3D" id="3.80.30.20">
    <property type="entry name" value="tm_1862 like domain"/>
    <property type="match status" value="1"/>
</dbReference>
<dbReference type="CDD" id="cd01335">
    <property type="entry name" value="Radical_SAM"/>
    <property type="match status" value="1"/>
</dbReference>
<comment type="caution">
    <text evidence="2">The sequence shown here is derived from an EMBL/GenBank/DDBJ whole genome shotgun (WGS) entry which is preliminary data.</text>
</comment>
<protein>
    <submittedName>
        <fullName evidence="2">Coproporphyrinogen dehydrogenase HemZ</fullName>
        <ecNumber evidence="2">1.3.98.3</ecNumber>
    </submittedName>
</protein>
<name>A0A7C8LJF7_9FIRM</name>
<dbReference type="EC" id="1.3.98.3" evidence="2"/>
<sequence>MVDIELVGHEYHYEIENIIKPYTGYIKDASIRSILKGNLCRAEIYEGDNLVSFKEELGNEDQKYTKQLLIRTLYQVLCEFTGVKMPWGFLTGIRPTKIVHEMFENNIPKERIKKQLLEFYDIREDKVELMIKVAEKERGILEKNKADEISIYIGIPFCPTRCLYCSFTSYAIDHREQQVEAYLEALEKEIAFGGKYSSSKTIRSIYIGGGTPTSLNEEQLERLLMLVNQHFNVKDAEEFTVEAGRPDTITKRKLELLKQYHVGRISINPQTMNEETLLRIGRKHTTEDIVKVFSWAREIGHSNINMDLIIGLPGESSRDVKNTMDKIKALEPDSITVHTMAIKRASRLRESLEEYTLTQADEIEEMISITSQGAYEMGMEPYYLYRQKNMLGNFENVGYCKPGKESVYNIEIMEEKETILALGAGAITKVVDPKTNKIERIPNVKNVEEYINRIDEMLLRKQKGLKDLDNDF</sequence>
<dbReference type="NCBIfam" id="TIGR03994">
    <property type="entry name" value="rSAM_HemZ"/>
    <property type="match status" value="1"/>
</dbReference>
<dbReference type="AlphaFoldDB" id="A0A7C8LJF7"/>
<evidence type="ECO:0000313" key="2">
    <source>
        <dbReference type="EMBL" id="KAE9634444.1"/>
    </source>
</evidence>
<dbReference type="SMART" id="SM00729">
    <property type="entry name" value="Elp3"/>
    <property type="match status" value="1"/>
</dbReference>
<dbReference type="InterPro" id="IPR007197">
    <property type="entry name" value="rSAM"/>
</dbReference>
<dbReference type="InterPro" id="IPR023995">
    <property type="entry name" value="HemZ"/>
</dbReference>
<dbReference type="InterPro" id="IPR006638">
    <property type="entry name" value="Elp3/MiaA/NifB-like_rSAM"/>
</dbReference>
<dbReference type="Proteomes" id="UP000483018">
    <property type="component" value="Unassembled WGS sequence"/>
</dbReference>
<evidence type="ECO:0000313" key="3">
    <source>
        <dbReference type="Proteomes" id="UP000483018"/>
    </source>
</evidence>
<dbReference type="Pfam" id="PF04055">
    <property type="entry name" value="Radical_SAM"/>
    <property type="match status" value="1"/>
</dbReference>
<proteinExistence type="predicted"/>
<organism evidence="2 3">
    <name type="scientific">Defluviitalea raffinosedens</name>
    <dbReference type="NCBI Taxonomy" id="1450156"/>
    <lineage>
        <taxon>Bacteria</taxon>
        <taxon>Bacillati</taxon>
        <taxon>Bacillota</taxon>
        <taxon>Clostridia</taxon>
        <taxon>Lachnospirales</taxon>
        <taxon>Defluviitaleaceae</taxon>
        <taxon>Defluviitalea</taxon>
    </lineage>
</organism>
<dbReference type="InterPro" id="IPR058240">
    <property type="entry name" value="rSAM_sf"/>
</dbReference>
<dbReference type="SFLD" id="SFLDS00029">
    <property type="entry name" value="Radical_SAM"/>
    <property type="match status" value="1"/>
</dbReference>
<dbReference type="SUPFAM" id="SSF102114">
    <property type="entry name" value="Radical SAM enzymes"/>
    <property type="match status" value="1"/>
</dbReference>
<reference evidence="2 3" key="1">
    <citation type="submission" date="2019-12" db="EMBL/GenBank/DDBJ databases">
        <title>Defluviitalea raffinosedens, isolated from a biogas fermenter, genome sequencing and characterization.</title>
        <authorList>
            <person name="Rettenmaier R."/>
            <person name="Schneider M."/>
            <person name="Neuhaus K."/>
            <person name="Liebl W."/>
            <person name="Zverlov V."/>
        </authorList>
    </citation>
    <scope>NUCLEOTIDE SEQUENCE [LARGE SCALE GENOMIC DNA]</scope>
    <source>
        <strain evidence="2 3">249c-K6</strain>
    </source>
</reference>
<dbReference type="RefSeq" id="WP_158740175.1">
    <property type="nucleotide sequence ID" value="NZ_WSLF01000005.1"/>
</dbReference>